<accession>A0A7X2X4S4</accession>
<protein>
    <submittedName>
        <fullName evidence="2">Accessory secretory protein Asp5</fullName>
    </submittedName>
</protein>
<dbReference type="EMBL" id="WMZJ01000005">
    <property type="protein sequence ID" value="MTS54741.1"/>
    <property type="molecule type" value="Genomic_DNA"/>
</dbReference>
<keyword evidence="1" id="KW-1133">Transmembrane helix</keyword>
<name>A0A7X2X4S4_STRPA</name>
<feature type="transmembrane region" description="Helical" evidence="1">
    <location>
        <begin position="51"/>
        <end position="71"/>
    </location>
</feature>
<sequence length="74" mass="8272">MEMVFAIFISILSLALVVLITLQPRQQQSLSTDATSNLGKPSYWRSHRGLKLATLAVSIVFLLSLFLYMMVVQA</sequence>
<evidence type="ECO:0000313" key="3">
    <source>
        <dbReference type="Proteomes" id="UP000441330"/>
    </source>
</evidence>
<comment type="caution">
    <text evidence="2">The sequence shown here is derived from an EMBL/GenBank/DDBJ whole genome shotgun (WGS) entry which is preliminary data.</text>
</comment>
<evidence type="ECO:0000256" key="1">
    <source>
        <dbReference type="SAM" id="Phobius"/>
    </source>
</evidence>
<dbReference type="AlphaFoldDB" id="A0A7X2X4S4"/>
<keyword evidence="1" id="KW-0812">Transmembrane</keyword>
<gene>
    <name evidence="2" type="ORF">GMC94_07685</name>
</gene>
<dbReference type="Pfam" id="PF17000">
    <property type="entry name" value="Asp5"/>
    <property type="match status" value="1"/>
</dbReference>
<reference evidence="2 3" key="1">
    <citation type="journal article" date="2019" name="Nat. Med.">
        <title>A library of human gut bacterial isolates paired with longitudinal multiomics data enables mechanistic microbiome research.</title>
        <authorList>
            <person name="Poyet M."/>
            <person name="Groussin M."/>
            <person name="Gibbons S.M."/>
            <person name="Avila-Pacheco J."/>
            <person name="Jiang X."/>
            <person name="Kearney S.M."/>
            <person name="Perrotta A.R."/>
            <person name="Berdy B."/>
            <person name="Zhao S."/>
            <person name="Lieberman T.D."/>
            <person name="Swanson P.K."/>
            <person name="Smith M."/>
            <person name="Roesemann S."/>
            <person name="Alexander J.E."/>
            <person name="Rich S.A."/>
            <person name="Livny J."/>
            <person name="Vlamakis H."/>
            <person name="Clish C."/>
            <person name="Bullock K."/>
            <person name="Deik A."/>
            <person name="Scott J."/>
            <person name="Pierce K.A."/>
            <person name="Xavier R.J."/>
            <person name="Alm E.J."/>
        </authorList>
    </citation>
    <scope>NUCLEOTIDE SEQUENCE [LARGE SCALE GENOMIC DNA]</scope>
    <source>
        <strain evidence="2 3">BIOML-A1</strain>
    </source>
</reference>
<dbReference type="RefSeq" id="WP_070590193.1">
    <property type="nucleotide sequence ID" value="NZ_JANLGE010000017.1"/>
</dbReference>
<keyword evidence="1" id="KW-0472">Membrane</keyword>
<dbReference type="Proteomes" id="UP000441330">
    <property type="component" value="Unassembled WGS sequence"/>
</dbReference>
<proteinExistence type="predicted"/>
<dbReference type="InterPro" id="IPR031548">
    <property type="entry name" value="Asp5"/>
</dbReference>
<organism evidence="2 3">
    <name type="scientific">Streptococcus parasanguinis</name>
    <dbReference type="NCBI Taxonomy" id="1318"/>
    <lineage>
        <taxon>Bacteria</taxon>
        <taxon>Bacillati</taxon>
        <taxon>Bacillota</taxon>
        <taxon>Bacilli</taxon>
        <taxon>Lactobacillales</taxon>
        <taxon>Streptococcaceae</taxon>
        <taxon>Streptococcus</taxon>
    </lineage>
</organism>
<evidence type="ECO:0000313" key="2">
    <source>
        <dbReference type="EMBL" id="MTS54741.1"/>
    </source>
</evidence>